<dbReference type="EMBL" id="JACKTY010000016">
    <property type="protein sequence ID" value="MCV7225606.1"/>
    <property type="molecule type" value="Genomic_DNA"/>
</dbReference>
<dbReference type="InterPro" id="IPR025637">
    <property type="entry name" value="DUF4333"/>
</dbReference>
<feature type="domain" description="DUF4333" evidence="1">
    <location>
        <begin position="78"/>
        <end position="141"/>
    </location>
</feature>
<protein>
    <submittedName>
        <fullName evidence="2">DUF4333 domain-containing protein</fullName>
    </submittedName>
</protein>
<dbReference type="Pfam" id="PF14230">
    <property type="entry name" value="DUF4333"/>
    <property type="match status" value="2"/>
</dbReference>
<reference evidence="2 3" key="1">
    <citation type="journal article" date="2022" name="BMC Genomics">
        <title>Comparative genome analysis of mycobacteria focusing on tRNA and non-coding RNA.</title>
        <authorList>
            <person name="Behra P.R.K."/>
            <person name="Pettersson B.M.F."/>
            <person name="Ramesh M."/>
            <person name="Das S."/>
            <person name="Dasgupta S."/>
            <person name="Kirsebom L.A."/>
        </authorList>
    </citation>
    <scope>NUCLEOTIDE SEQUENCE [LARGE SCALE GENOMIC DNA]</scope>
    <source>
        <strain evidence="2 3">DSM 44078</strain>
    </source>
</reference>
<accession>A0ABT3C837</accession>
<organism evidence="2 3">
    <name type="scientific">Mycolicibacterium komossense</name>
    <dbReference type="NCBI Taxonomy" id="1779"/>
    <lineage>
        <taxon>Bacteria</taxon>
        <taxon>Bacillati</taxon>
        <taxon>Actinomycetota</taxon>
        <taxon>Actinomycetes</taxon>
        <taxon>Mycobacteriales</taxon>
        <taxon>Mycobacteriaceae</taxon>
        <taxon>Mycolicibacterium</taxon>
    </lineage>
</organism>
<comment type="caution">
    <text evidence="2">The sequence shown here is derived from an EMBL/GenBank/DDBJ whole genome shotgun (WGS) entry which is preliminary data.</text>
</comment>
<gene>
    <name evidence="2" type="ORF">H7J73_06120</name>
</gene>
<proteinExistence type="predicted"/>
<sequence length="151" mass="15432">MTTGGGAPTVTKADLQSDITDRLHKAGQKPQSVTCSADLEGVVGKTTTCEVVLSPINAFEPIVTVTKVEGTTVSYEMSPALSKAQLEKSVKDIVARHGGKAVESVTCGSALEGTVGNKASCEVVAGGRTMTDTVTVTKVDGLLMNFSVTAG</sequence>
<evidence type="ECO:0000313" key="2">
    <source>
        <dbReference type="EMBL" id="MCV7225606.1"/>
    </source>
</evidence>
<evidence type="ECO:0000259" key="1">
    <source>
        <dbReference type="Pfam" id="PF14230"/>
    </source>
</evidence>
<name>A0ABT3C837_9MYCO</name>
<feature type="domain" description="DUF4333" evidence="1">
    <location>
        <begin position="5"/>
        <end position="53"/>
    </location>
</feature>
<keyword evidence="3" id="KW-1185">Reference proteome</keyword>
<dbReference type="Proteomes" id="UP001526201">
    <property type="component" value="Unassembled WGS sequence"/>
</dbReference>
<evidence type="ECO:0000313" key="3">
    <source>
        <dbReference type="Proteomes" id="UP001526201"/>
    </source>
</evidence>